<dbReference type="Pfam" id="PF21478">
    <property type="entry name" value="GcvP2_C"/>
    <property type="match status" value="1"/>
</dbReference>
<dbReference type="InterPro" id="IPR049315">
    <property type="entry name" value="GDC-P_N"/>
</dbReference>
<dbReference type="EMBL" id="CAEZYL010000051">
    <property type="protein sequence ID" value="CAB4725235.1"/>
    <property type="molecule type" value="Genomic_DNA"/>
</dbReference>
<name>A0A6J6RRL4_9ZZZZ</name>
<reference evidence="9" key="1">
    <citation type="submission" date="2020-05" db="EMBL/GenBank/DDBJ databases">
        <authorList>
            <person name="Chiriac C."/>
            <person name="Salcher M."/>
            <person name="Ghai R."/>
            <person name="Kavagutti S V."/>
        </authorList>
    </citation>
    <scope>NUCLEOTIDE SEQUENCE</scope>
</reference>
<evidence type="ECO:0000256" key="1">
    <source>
        <dbReference type="ARBA" id="ARBA00001933"/>
    </source>
</evidence>
<dbReference type="CDD" id="cd00613">
    <property type="entry name" value="GDC-P"/>
    <property type="match status" value="1"/>
</dbReference>
<dbReference type="InterPro" id="IPR015422">
    <property type="entry name" value="PyrdxlP-dep_Trfase_small"/>
</dbReference>
<dbReference type="GO" id="GO:0030170">
    <property type="term" value="F:pyridoxal phosphate binding"/>
    <property type="evidence" value="ECO:0007669"/>
    <property type="project" value="TreeGrafter"/>
</dbReference>
<dbReference type="Gene3D" id="3.90.1150.10">
    <property type="entry name" value="Aspartate Aminotransferase, domain 1"/>
    <property type="match status" value="1"/>
</dbReference>
<organism evidence="9">
    <name type="scientific">freshwater metagenome</name>
    <dbReference type="NCBI Taxonomy" id="449393"/>
    <lineage>
        <taxon>unclassified sequences</taxon>
        <taxon>metagenomes</taxon>
        <taxon>ecological metagenomes</taxon>
    </lineage>
</organism>
<dbReference type="GO" id="GO:0005960">
    <property type="term" value="C:glycine cleavage complex"/>
    <property type="evidence" value="ECO:0007669"/>
    <property type="project" value="TreeGrafter"/>
</dbReference>
<dbReference type="PANTHER" id="PTHR11773">
    <property type="entry name" value="GLYCINE DEHYDROGENASE, DECARBOXYLATING"/>
    <property type="match status" value="1"/>
</dbReference>
<feature type="domain" description="Glycine cleavage system P-protein N-terminal" evidence="7">
    <location>
        <begin position="127"/>
        <end position="375"/>
    </location>
</feature>
<dbReference type="GO" id="GO:0005829">
    <property type="term" value="C:cytosol"/>
    <property type="evidence" value="ECO:0007669"/>
    <property type="project" value="TreeGrafter"/>
</dbReference>
<evidence type="ECO:0000259" key="8">
    <source>
        <dbReference type="Pfam" id="PF21478"/>
    </source>
</evidence>
<dbReference type="GO" id="GO:0016594">
    <property type="term" value="F:glycine binding"/>
    <property type="evidence" value="ECO:0007669"/>
    <property type="project" value="TreeGrafter"/>
</dbReference>
<evidence type="ECO:0000256" key="5">
    <source>
        <dbReference type="ARBA" id="ARBA00023002"/>
    </source>
</evidence>
<dbReference type="GO" id="GO:0019464">
    <property type="term" value="P:glycine decarboxylation via glycine cleavage system"/>
    <property type="evidence" value="ECO:0007669"/>
    <property type="project" value="TreeGrafter"/>
</dbReference>
<dbReference type="SUPFAM" id="SSF53383">
    <property type="entry name" value="PLP-dependent transferases"/>
    <property type="match status" value="2"/>
</dbReference>
<evidence type="ECO:0000256" key="4">
    <source>
        <dbReference type="ARBA" id="ARBA00022898"/>
    </source>
</evidence>
<evidence type="ECO:0000256" key="2">
    <source>
        <dbReference type="ARBA" id="ARBA00010756"/>
    </source>
</evidence>
<gene>
    <name evidence="9" type="ORF">UFOPK2689_00845</name>
</gene>
<dbReference type="InterPro" id="IPR020581">
    <property type="entry name" value="GDC_P"/>
</dbReference>
<comment type="cofactor">
    <cofactor evidence="1">
        <name>pyridoxal 5'-phosphate</name>
        <dbReference type="ChEBI" id="CHEBI:597326"/>
    </cofactor>
</comment>
<evidence type="ECO:0000313" key="9">
    <source>
        <dbReference type="EMBL" id="CAB4725235.1"/>
    </source>
</evidence>
<dbReference type="GO" id="GO:0004375">
    <property type="term" value="F:glycine dehydrogenase (decarboxylating) activity"/>
    <property type="evidence" value="ECO:0007669"/>
    <property type="project" value="UniProtKB-EC"/>
</dbReference>
<accession>A0A6J6RRL4</accession>
<evidence type="ECO:0000256" key="3">
    <source>
        <dbReference type="ARBA" id="ARBA00012134"/>
    </source>
</evidence>
<protein>
    <recommendedName>
        <fullName evidence="3">glycine dehydrogenase (aminomethyl-transferring)</fullName>
        <ecNumber evidence="3">1.4.4.2</ecNumber>
    </recommendedName>
</protein>
<dbReference type="Gene3D" id="3.40.640.10">
    <property type="entry name" value="Type I PLP-dependent aspartate aminotransferase-like (Major domain)"/>
    <property type="match status" value="1"/>
</dbReference>
<dbReference type="AlphaFoldDB" id="A0A6J6RRL4"/>
<comment type="similarity">
    <text evidence="2">Belongs to the GcvP family.</text>
</comment>
<evidence type="ECO:0000259" key="7">
    <source>
        <dbReference type="Pfam" id="PF02347"/>
    </source>
</evidence>
<dbReference type="FunFam" id="3.40.640.10:FF:000007">
    <property type="entry name" value="glycine dehydrogenase (Decarboxylating), mitochondrial"/>
    <property type="match status" value="1"/>
</dbReference>
<keyword evidence="4" id="KW-0663">Pyridoxal phosphate</keyword>
<sequence>MSGFYAMWHGPQGLRAIADRIHGFAEALRASIAAAGGVVNASTFDTVTVSKVDADSLVAQALKIGFNIRKVSADVVSLAFDETTIWSDVLALAKIFGVSVGGAVTNIAPALNRTTQFLTHPLFHTFHSETSMLRYLRALADKDLALDRTMIPLGSCTMKLNATTEMIPVTWPEFSGLHPFAPLNQSSGMRELIAQLSDWLIKITGYDAVSLQPNAGSQGEFAGLLAIRGYLDARGESHRTICLIPSSAHGTNAASAIMAGMQVVVVSCDDAGNVSLDDLKAKIGEYGDTLAALMVTYPSTHGVFEEAISEICEMIHAAGGQVYVDGANLNALVGLSQPGKFGADVSHLNLHKTFCIPHGGGGPGVGPVIARAHLAPFLPNHPLDASCGPTTGPGPVSSAPYGSASILPISWAYIRMMGGDGLTKATQVAILSANYIAQKLDPFYPVLYKGKNGYIAHECIIDLREITKNTGVSVDDVAKRLMDHGFHAPTVSFPVAGTMMIEPTESEDIREIDRFINAMISIRAEISDIENGLLTHEQSPLAFAPHTSSDLLRTEWDRKYTREIGANPSGLTHEIGTGGKYWPSVGRIDGVYGDRNLVCACTPIEELAINR</sequence>
<dbReference type="Pfam" id="PF02347">
    <property type="entry name" value="GDC-P"/>
    <property type="match status" value="2"/>
</dbReference>
<dbReference type="InterPro" id="IPR049316">
    <property type="entry name" value="GDC-P_C"/>
</dbReference>
<comment type="catalytic activity">
    <reaction evidence="6">
        <text>N(6)-[(R)-lipoyl]-L-lysyl-[glycine-cleavage complex H protein] + glycine + H(+) = N(6)-[(R)-S(8)-aminomethyldihydrolipoyl]-L-lysyl-[glycine-cleavage complex H protein] + CO2</text>
        <dbReference type="Rhea" id="RHEA:24304"/>
        <dbReference type="Rhea" id="RHEA-COMP:10494"/>
        <dbReference type="Rhea" id="RHEA-COMP:10495"/>
        <dbReference type="ChEBI" id="CHEBI:15378"/>
        <dbReference type="ChEBI" id="CHEBI:16526"/>
        <dbReference type="ChEBI" id="CHEBI:57305"/>
        <dbReference type="ChEBI" id="CHEBI:83099"/>
        <dbReference type="ChEBI" id="CHEBI:83143"/>
        <dbReference type="EC" id="1.4.4.2"/>
    </reaction>
</comment>
<dbReference type="NCBIfam" id="NF003346">
    <property type="entry name" value="PRK04366.1"/>
    <property type="match status" value="1"/>
</dbReference>
<dbReference type="InterPro" id="IPR015424">
    <property type="entry name" value="PyrdxlP-dep_Trfase"/>
</dbReference>
<evidence type="ECO:0000256" key="6">
    <source>
        <dbReference type="ARBA" id="ARBA00049026"/>
    </source>
</evidence>
<dbReference type="PANTHER" id="PTHR11773:SF1">
    <property type="entry name" value="GLYCINE DEHYDROGENASE (DECARBOXYLATING), MITOCHONDRIAL"/>
    <property type="match status" value="1"/>
</dbReference>
<proteinExistence type="inferred from homology"/>
<keyword evidence="5" id="KW-0560">Oxidoreductase</keyword>
<feature type="domain" description="Glycine dehydrogenase C-terminal" evidence="8">
    <location>
        <begin position="425"/>
        <end position="546"/>
    </location>
</feature>
<feature type="domain" description="Glycine cleavage system P-protein N-terminal" evidence="7">
    <location>
        <begin position="1"/>
        <end position="96"/>
    </location>
</feature>
<dbReference type="EC" id="1.4.4.2" evidence="3"/>
<dbReference type="InterPro" id="IPR015421">
    <property type="entry name" value="PyrdxlP-dep_Trfase_major"/>
</dbReference>